<organism evidence="11 12">
    <name type="scientific">Limobrevibacterium gyesilva</name>
    <dbReference type="NCBI Taxonomy" id="2991712"/>
    <lineage>
        <taxon>Bacteria</taxon>
        <taxon>Pseudomonadati</taxon>
        <taxon>Pseudomonadota</taxon>
        <taxon>Alphaproteobacteria</taxon>
        <taxon>Acetobacterales</taxon>
        <taxon>Acetobacteraceae</taxon>
        <taxon>Limobrevibacterium</taxon>
    </lineage>
</organism>
<evidence type="ECO:0000256" key="10">
    <source>
        <dbReference type="HAMAP-Rule" id="MF_00495"/>
    </source>
</evidence>
<dbReference type="GO" id="GO:0005975">
    <property type="term" value="P:carbohydrate metabolic process"/>
    <property type="evidence" value="ECO:0007669"/>
    <property type="project" value="InterPro"/>
</dbReference>
<gene>
    <name evidence="11" type="primary">gph</name>
    <name evidence="11" type="ORF">OL599_15215</name>
</gene>
<comment type="function">
    <text evidence="10">Specifically catalyzes the dephosphorylation of 2-phosphoglycolate. Is involved in the dissimilation of the intracellular 2-phosphoglycolate formed during the DNA repair of 3'-phosphoglycolate ends, a major class of DNA lesions induced by oxidative stress.</text>
</comment>
<dbReference type="Gene3D" id="1.10.150.240">
    <property type="entry name" value="Putative phosphatase, domain 2"/>
    <property type="match status" value="1"/>
</dbReference>
<dbReference type="PANTHER" id="PTHR43434">
    <property type="entry name" value="PHOSPHOGLYCOLATE PHOSPHATASE"/>
    <property type="match status" value="1"/>
</dbReference>
<evidence type="ECO:0000256" key="7">
    <source>
        <dbReference type="ARBA" id="ARBA00022801"/>
    </source>
</evidence>
<keyword evidence="7 10" id="KW-0378">Hydrolase</keyword>
<feature type="binding site" evidence="10">
    <location>
        <position position="8"/>
    </location>
    <ligand>
        <name>Mg(2+)</name>
        <dbReference type="ChEBI" id="CHEBI:18420"/>
    </ligand>
</feature>
<evidence type="ECO:0000256" key="3">
    <source>
        <dbReference type="ARBA" id="ARBA00004818"/>
    </source>
</evidence>
<evidence type="ECO:0000256" key="1">
    <source>
        <dbReference type="ARBA" id="ARBA00000830"/>
    </source>
</evidence>
<evidence type="ECO:0000256" key="4">
    <source>
        <dbReference type="ARBA" id="ARBA00006171"/>
    </source>
</evidence>
<feature type="active site" description="Nucleophile" evidence="10">
    <location>
        <position position="8"/>
    </location>
</feature>
<dbReference type="NCBIfam" id="TIGR01449">
    <property type="entry name" value="PGP_bact"/>
    <property type="match status" value="1"/>
</dbReference>
<dbReference type="InterPro" id="IPR050155">
    <property type="entry name" value="HAD-like_hydrolase_sf"/>
</dbReference>
<feature type="binding site" evidence="10">
    <location>
        <position position="166"/>
    </location>
    <ligand>
        <name>Mg(2+)</name>
        <dbReference type="ChEBI" id="CHEBI:18420"/>
    </ligand>
</feature>
<comment type="cofactor">
    <cofactor evidence="2 10">
        <name>Mg(2+)</name>
        <dbReference type="ChEBI" id="CHEBI:18420"/>
    </cofactor>
</comment>
<dbReference type="SFLD" id="SFLDG01129">
    <property type="entry name" value="C1.5:_HAD__Beta-PGM__Phosphata"/>
    <property type="match status" value="1"/>
</dbReference>
<evidence type="ECO:0000256" key="9">
    <source>
        <dbReference type="ARBA" id="ARBA00023277"/>
    </source>
</evidence>
<dbReference type="GO" id="GO:0046872">
    <property type="term" value="F:metal ion binding"/>
    <property type="evidence" value="ECO:0007669"/>
    <property type="project" value="UniProtKB-KW"/>
</dbReference>
<dbReference type="SFLD" id="SFLDS00003">
    <property type="entry name" value="Haloacid_Dehalogenase"/>
    <property type="match status" value="1"/>
</dbReference>
<evidence type="ECO:0000256" key="6">
    <source>
        <dbReference type="ARBA" id="ARBA00022723"/>
    </source>
</evidence>
<protein>
    <recommendedName>
        <fullName evidence="5 10">Phosphoglycolate phosphatase</fullName>
        <shortName evidence="10">PGP</shortName>
        <shortName evidence="10">PGPase</shortName>
        <ecNumber evidence="5 10">3.1.3.18</ecNumber>
    </recommendedName>
</protein>
<evidence type="ECO:0000256" key="5">
    <source>
        <dbReference type="ARBA" id="ARBA00013078"/>
    </source>
</evidence>
<evidence type="ECO:0000313" key="11">
    <source>
        <dbReference type="EMBL" id="MCW3475927.1"/>
    </source>
</evidence>
<dbReference type="InterPro" id="IPR036412">
    <property type="entry name" value="HAD-like_sf"/>
</dbReference>
<keyword evidence="12" id="KW-1185">Reference proteome</keyword>
<evidence type="ECO:0000313" key="12">
    <source>
        <dbReference type="Proteomes" id="UP001165679"/>
    </source>
</evidence>
<name>A0AA41YP37_9PROT</name>
<dbReference type="InterPro" id="IPR023198">
    <property type="entry name" value="PGP-like_dom2"/>
</dbReference>
<comment type="caution">
    <text evidence="11">The sequence shown here is derived from an EMBL/GenBank/DDBJ whole genome shotgun (WGS) entry which is preliminary data.</text>
</comment>
<dbReference type="HAMAP" id="MF_00495">
    <property type="entry name" value="GPH_hydrolase_bact"/>
    <property type="match status" value="1"/>
</dbReference>
<proteinExistence type="inferred from homology"/>
<dbReference type="GO" id="GO:0006281">
    <property type="term" value="P:DNA repair"/>
    <property type="evidence" value="ECO:0007669"/>
    <property type="project" value="TreeGrafter"/>
</dbReference>
<dbReference type="GO" id="GO:0046295">
    <property type="term" value="P:glycolate biosynthetic process"/>
    <property type="evidence" value="ECO:0007669"/>
    <property type="project" value="UniProtKB-UniRule"/>
</dbReference>
<dbReference type="FunFam" id="3.40.50.1000:FF:000022">
    <property type="entry name" value="Phosphoglycolate phosphatase"/>
    <property type="match status" value="1"/>
</dbReference>
<dbReference type="InterPro" id="IPR037512">
    <property type="entry name" value="PGPase_prok"/>
</dbReference>
<dbReference type="GO" id="GO:0008967">
    <property type="term" value="F:phosphoglycolate phosphatase activity"/>
    <property type="evidence" value="ECO:0007669"/>
    <property type="project" value="UniProtKB-UniRule"/>
</dbReference>
<comment type="catalytic activity">
    <reaction evidence="1 10">
        <text>2-phosphoglycolate + H2O = glycolate + phosphate</text>
        <dbReference type="Rhea" id="RHEA:14369"/>
        <dbReference type="ChEBI" id="CHEBI:15377"/>
        <dbReference type="ChEBI" id="CHEBI:29805"/>
        <dbReference type="ChEBI" id="CHEBI:43474"/>
        <dbReference type="ChEBI" id="CHEBI:58033"/>
        <dbReference type="EC" id="3.1.3.18"/>
    </reaction>
</comment>
<evidence type="ECO:0000256" key="8">
    <source>
        <dbReference type="ARBA" id="ARBA00022842"/>
    </source>
</evidence>
<evidence type="ECO:0000256" key="2">
    <source>
        <dbReference type="ARBA" id="ARBA00001946"/>
    </source>
</evidence>
<comment type="similarity">
    <text evidence="4 10">Belongs to the HAD-like hydrolase superfamily. CbbY/CbbZ/Gph/YieH family.</text>
</comment>
<dbReference type="PANTHER" id="PTHR43434:SF1">
    <property type="entry name" value="PHOSPHOGLYCOLATE PHOSPHATASE"/>
    <property type="match status" value="1"/>
</dbReference>
<dbReference type="RefSeq" id="WP_264714659.1">
    <property type="nucleotide sequence ID" value="NZ_JAPDNT010000013.1"/>
</dbReference>
<sequence length="217" mass="22395">MSRTLILDLDGTLVDSVPDLAAALNRLMAARALPPFGIEQVTAMVGDGARALVERAFAAHGLDPDAPALAEFLADYAANAARETRPYPGVETTLQTLAARGWRLAICTNKPEAPARTLLAALGLDGFFTAVGGGDSFPVRKPNPAHLLATLHAAGGTPSRTVMAGDHHNDIAAATGAGIPSIFAAWGYGTPAMSSGAAVTAYRFPELARIVERLVAA</sequence>
<dbReference type="SUPFAM" id="SSF56784">
    <property type="entry name" value="HAD-like"/>
    <property type="match status" value="1"/>
</dbReference>
<dbReference type="NCBIfam" id="TIGR01509">
    <property type="entry name" value="HAD-SF-IA-v3"/>
    <property type="match status" value="1"/>
</dbReference>
<keyword evidence="6 10" id="KW-0479">Metal-binding</keyword>
<dbReference type="NCBIfam" id="TIGR01549">
    <property type="entry name" value="HAD-SF-IA-v1"/>
    <property type="match status" value="1"/>
</dbReference>
<feature type="binding site" evidence="10">
    <location>
        <position position="10"/>
    </location>
    <ligand>
        <name>Mg(2+)</name>
        <dbReference type="ChEBI" id="CHEBI:18420"/>
    </ligand>
</feature>
<accession>A0AA41YP37</accession>
<dbReference type="Gene3D" id="3.40.50.1000">
    <property type="entry name" value="HAD superfamily/HAD-like"/>
    <property type="match status" value="1"/>
</dbReference>
<reference evidence="11" key="1">
    <citation type="submission" date="2022-09" db="EMBL/GenBank/DDBJ databases">
        <title>Rhodovastum sp. nov. RN2-1 isolated from soil in Seongnam, South Korea.</title>
        <authorList>
            <person name="Le N.T."/>
        </authorList>
    </citation>
    <scope>NUCLEOTIDE SEQUENCE</scope>
    <source>
        <strain evidence="11">RN2-1</strain>
    </source>
</reference>
<dbReference type="InterPro" id="IPR023214">
    <property type="entry name" value="HAD_sf"/>
</dbReference>
<keyword evidence="9 10" id="KW-0119">Carbohydrate metabolism</keyword>
<dbReference type="Pfam" id="PF00702">
    <property type="entry name" value="Hydrolase"/>
    <property type="match status" value="1"/>
</dbReference>
<dbReference type="Proteomes" id="UP001165679">
    <property type="component" value="Unassembled WGS sequence"/>
</dbReference>
<keyword evidence="8 10" id="KW-0460">Magnesium</keyword>
<comment type="pathway">
    <text evidence="3 10">Organic acid metabolism; glycolate biosynthesis; glycolate from 2-phosphoglycolate: step 1/1.</text>
</comment>
<dbReference type="GO" id="GO:0005829">
    <property type="term" value="C:cytosol"/>
    <property type="evidence" value="ECO:0007669"/>
    <property type="project" value="TreeGrafter"/>
</dbReference>
<dbReference type="InterPro" id="IPR006439">
    <property type="entry name" value="HAD-SF_hydro_IA"/>
</dbReference>
<reference evidence="11" key="2">
    <citation type="submission" date="2022-10" db="EMBL/GenBank/DDBJ databases">
        <authorList>
            <person name="Trinh H.N."/>
        </authorList>
    </citation>
    <scope>NUCLEOTIDE SEQUENCE</scope>
    <source>
        <strain evidence="11">RN2-1</strain>
    </source>
</reference>
<dbReference type="AlphaFoldDB" id="A0AA41YP37"/>
<dbReference type="EMBL" id="JAPDNT010000013">
    <property type="protein sequence ID" value="MCW3475927.1"/>
    <property type="molecule type" value="Genomic_DNA"/>
</dbReference>
<dbReference type="EC" id="3.1.3.18" evidence="5 10"/>